<name>A0A0D9W9Z7_9ORYZ</name>
<evidence type="ECO:0000313" key="2">
    <source>
        <dbReference type="EnsemblPlants" id="LPERR04G22090.1"/>
    </source>
</evidence>
<dbReference type="AlphaFoldDB" id="A0A0D9W9Z7"/>
<reference evidence="3" key="2">
    <citation type="submission" date="2013-12" db="EMBL/GenBank/DDBJ databases">
        <authorList>
            <person name="Yu Y."/>
            <person name="Lee S."/>
            <person name="de Baynast K."/>
            <person name="Wissotski M."/>
            <person name="Liu L."/>
            <person name="Talag J."/>
            <person name="Goicoechea J."/>
            <person name="Angelova A."/>
            <person name="Jetty R."/>
            <person name="Kudrna D."/>
            <person name="Golser W."/>
            <person name="Rivera L."/>
            <person name="Zhang J."/>
            <person name="Wing R."/>
        </authorList>
    </citation>
    <scope>NUCLEOTIDE SEQUENCE</scope>
</reference>
<protein>
    <submittedName>
        <fullName evidence="2">Uncharacterized protein</fullName>
    </submittedName>
</protein>
<evidence type="ECO:0000256" key="1">
    <source>
        <dbReference type="SAM" id="MobiDB-lite"/>
    </source>
</evidence>
<dbReference type="Gramene" id="LPERR04G22090.1">
    <property type="protein sequence ID" value="LPERR04G22090.1"/>
    <property type="gene ID" value="LPERR04G22090"/>
</dbReference>
<reference evidence="2" key="3">
    <citation type="submission" date="2015-04" db="UniProtKB">
        <authorList>
            <consortium name="EnsemblPlants"/>
        </authorList>
    </citation>
    <scope>IDENTIFICATION</scope>
</reference>
<organism evidence="2 3">
    <name type="scientific">Leersia perrieri</name>
    <dbReference type="NCBI Taxonomy" id="77586"/>
    <lineage>
        <taxon>Eukaryota</taxon>
        <taxon>Viridiplantae</taxon>
        <taxon>Streptophyta</taxon>
        <taxon>Embryophyta</taxon>
        <taxon>Tracheophyta</taxon>
        <taxon>Spermatophyta</taxon>
        <taxon>Magnoliopsida</taxon>
        <taxon>Liliopsida</taxon>
        <taxon>Poales</taxon>
        <taxon>Poaceae</taxon>
        <taxon>BOP clade</taxon>
        <taxon>Oryzoideae</taxon>
        <taxon>Oryzeae</taxon>
        <taxon>Oryzinae</taxon>
        <taxon>Leersia</taxon>
    </lineage>
</organism>
<accession>A0A0D9W9Z7</accession>
<dbReference type="Proteomes" id="UP000032180">
    <property type="component" value="Chromosome 4"/>
</dbReference>
<keyword evidence="3" id="KW-1185">Reference proteome</keyword>
<proteinExistence type="predicted"/>
<dbReference type="EnsemblPlants" id="LPERR04G22090.1">
    <property type="protein sequence ID" value="LPERR04G22090.1"/>
    <property type="gene ID" value="LPERR04G22090"/>
</dbReference>
<feature type="region of interest" description="Disordered" evidence="1">
    <location>
        <begin position="1"/>
        <end position="99"/>
    </location>
</feature>
<evidence type="ECO:0000313" key="3">
    <source>
        <dbReference type="Proteomes" id="UP000032180"/>
    </source>
</evidence>
<feature type="compositionally biased region" description="Low complexity" evidence="1">
    <location>
        <begin position="20"/>
        <end position="34"/>
    </location>
</feature>
<sequence length="210" mass="22027">MGLIEDVAQPIHGHPRRGAARPSSSDRSAAANGTARGGGGIAGAGAARRESKRRRLGGGRPDRVSEGGGGSGATSSGSRRHHGSTEARHARFPPARVDFAPKPPNFFDAAWLDPTPCGTGDQQCRGMAGGRRRESERRWRRRGRHGLTRLSTHCRLIDVSKCDGCQVLASLALEPSALGPAMHVQAYTSRLPCAMAYGANGRGDGGQCNA</sequence>
<reference evidence="2 3" key="1">
    <citation type="submission" date="2012-08" db="EMBL/GenBank/DDBJ databases">
        <title>Oryza genome evolution.</title>
        <authorList>
            <person name="Wing R.A."/>
        </authorList>
    </citation>
    <scope>NUCLEOTIDE SEQUENCE</scope>
</reference>
<dbReference type="HOGENOM" id="CLU_1311743_0_0_1"/>